<dbReference type="RefSeq" id="WP_062149480.1">
    <property type="nucleotide sequence ID" value="NZ_CP013002.1"/>
</dbReference>
<protein>
    <submittedName>
        <fullName evidence="1">Uncharacterized protein</fullName>
    </submittedName>
</protein>
<organism evidence="1 2">
    <name type="scientific">Caulobacter henricii</name>
    <dbReference type="NCBI Taxonomy" id="69395"/>
    <lineage>
        <taxon>Bacteria</taxon>
        <taxon>Pseudomonadati</taxon>
        <taxon>Pseudomonadota</taxon>
        <taxon>Alphaproteobacteria</taxon>
        <taxon>Caulobacterales</taxon>
        <taxon>Caulobacteraceae</taxon>
        <taxon>Caulobacter</taxon>
    </lineage>
</organism>
<dbReference type="Gene3D" id="1.20.120.160">
    <property type="entry name" value="HPT domain"/>
    <property type="match status" value="1"/>
</dbReference>
<sequence length="146" mass="15471">MTALSRLTRYIDLPDGLDPQEALCRANDSLESHRSSALKVIDQALAELVEGGNQASLETLARLSDSIGGLAGMFQMDALGQAAKRLCDIVRLFQLRGTSAPALIDLHIAALRLVRSHPDSAQATELLRGLDRIAAREAKGPGAATG</sequence>
<evidence type="ECO:0000313" key="2">
    <source>
        <dbReference type="Proteomes" id="UP000056905"/>
    </source>
</evidence>
<dbReference type="Proteomes" id="UP000056905">
    <property type="component" value="Chromosome"/>
</dbReference>
<dbReference type="STRING" id="69395.AQ619_15175"/>
<name>A0A0P0P316_9CAUL</name>
<gene>
    <name evidence="1" type="ORF">AQ619_15175</name>
</gene>
<keyword evidence="2" id="KW-1185">Reference proteome</keyword>
<dbReference type="SUPFAM" id="SSF47226">
    <property type="entry name" value="Histidine-containing phosphotransfer domain, HPT domain"/>
    <property type="match status" value="1"/>
</dbReference>
<proteinExistence type="predicted"/>
<evidence type="ECO:0000313" key="1">
    <source>
        <dbReference type="EMBL" id="ALL14583.1"/>
    </source>
</evidence>
<dbReference type="EMBL" id="CP013002">
    <property type="protein sequence ID" value="ALL14583.1"/>
    <property type="molecule type" value="Genomic_DNA"/>
</dbReference>
<accession>A0A0P0P316</accession>
<dbReference type="InterPro" id="IPR036641">
    <property type="entry name" value="HPT_dom_sf"/>
</dbReference>
<dbReference type="OrthoDB" id="7191400at2"/>
<reference evidence="1 2" key="1">
    <citation type="submission" date="2015-10" db="EMBL/GenBank/DDBJ databases">
        <title>Conservation of the essential genome among Caulobacter and Brevundimonas species.</title>
        <authorList>
            <person name="Scott D."/>
            <person name="Ely B."/>
        </authorList>
    </citation>
    <scope>NUCLEOTIDE SEQUENCE [LARGE SCALE GENOMIC DNA]</scope>
    <source>
        <strain evidence="1 2">CB4</strain>
    </source>
</reference>
<dbReference type="AlphaFoldDB" id="A0A0P0P316"/>
<dbReference type="GO" id="GO:0000160">
    <property type="term" value="P:phosphorelay signal transduction system"/>
    <property type="evidence" value="ECO:0007669"/>
    <property type="project" value="InterPro"/>
</dbReference>
<dbReference type="KEGG" id="chq:AQ619_15175"/>